<feature type="domain" description="Glycosyl transferase family 1" evidence="1">
    <location>
        <begin position="198"/>
        <end position="364"/>
    </location>
</feature>
<name>A0A0G9KBS4_9BACT</name>
<gene>
    <name evidence="3" type="ORF">AA20_02975</name>
</gene>
<reference evidence="3 4" key="1">
    <citation type="submission" date="2014-01" db="EMBL/GenBank/DDBJ databases">
        <title>Development of a Comparative Genomic Fingerprinting Assay for High Resolution Genotyping of Arcobacter butzleri.</title>
        <authorList>
            <person name="Webb A.L."/>
            <person name="Inglis G.D."/>
            <person name="Kruczkiewicz P."/>
            <person name="Selinger L.B."/>
            <person name="Taboada E.N."/>
        </authorList>
    </citation>
    <scope>NUCLEOTIDE SEQUENCE [LARGE SCALE GENOMIC DNA]</scope>
    <source>
        <strain evidence="3 4">L348</strain>
    </source>
</reference>
<dbReference type="Gene3D" id="3.40.50.2000">
    <property type="entry name" value="Glycogen Phosphorylase B"/>
    <property type="match status" value="2"/>
</dbReference>
<dbReference type="PANTHER" id="PTHR45947">
    <property type="entry name" value="SULFOQUINOVOSYL TRANSFERASE SQD2"/>
    <property type="match status" value="1"/>
</dbReference>
<dbReference type="AlphaFoldDB" id="A0A0G9KBS4"/>
<proteinExistence type="predicted"/>
<dbReference type="InterPro" id="IPR001296">
    <property type="entry name" value="Glyco_trans_1"/>
</dbReference>
<dbReference type="EMBL" id="JAIQ01000063">
    <property type="protein sequence ID" value="KLE01638.1"/>
    <property type="molecule type" value="Genomic_DNA"/>
</dbReference>
<evidence type="ECO:0000259" key="2">
    <source>
        <dbReference type="Pfam" id="PF13439"/>
    </source>
</evidence>
<dbReference type="SUPFAM" id="SSF53756">
    <property type="entry name" value="UDP-Glycosyltransferase/glycogen phosphorylase"/>
    <property type="match status" value="1"/>
</dbReference>
<evidence type="ECO:0000313" key="3">
    <source>
        <dbReference type="EMBL" id="KLE01638.1"/>
    </source>
</evidence>
<dbReference type="Pfam" id="PF00534">
    <property type="entry name" value="Glycos_transf_1"/>
    <property type="match status" value="1"/>
</dbReference>
<evidence type="ECO:0000259" key="1">
    <source>
        <dbReference type="Pfam" id="PF00534"/>
    </source>
</evidence>
<accession>A0A0G9KBS4</accession>
<dbReference type="InterPro" id="IPR050194">
    <property type="entry name" value="Glycosyltransferase_grp1"/>
</dbReference>
<dbReference type="Proteomes" id="UP000035514">
    <property type="component" value="Unassembled WGS sequence"/>
</dbReference>
<sequence length="387" mass="44989">MHILIIPSEHFITQTQPLGGIFQYHQAKALNNAGHQIGVLSVGYITPRYLVSKYIYKKEEKKENINIKREYKQLYFPHRYMLFKILKNNYIKMADKLYKEYIKEFGIPDIIHAHNFLYAGIIAEFIKDEYGVNYIVTEHSSSFVRNKLSSGKIKSIENVAKNALKVTAVSSSFNNILKEYTKTNIDLLPNIVDDFFFQKEFQNKISKNFIFLHIASLDKNKNQELLIKSFEKIAKLNHNVYLNIAGSGYMKKYLESLVKKLDIQKQVNFLGRISQEKVRDEMMNSDCFVLSSNFETFGVVLIEALACGLPLIATKCGGPEDIINKQNGILMDVENQLQLEDAMITMYKNAHNYDKEKLRNYAKEKFGEKTFIENVIKYYKVRIDNEE</sequence>
<dbReference type="PANTHER" id="PTHR45947:SF3">
    <property type="entry name" value="SULFOQUINOVOSYL TRANSFERASE SQD2"/>
    <property type="match status" value="1"/>
</dbReference>
<comment type="caution">
    <text evidence="3">The sequence shown here is derived from an EMBL/GenBank/DDBJ whole genome shotgun (WGS) entry which is preliminary data.</text>
</comment>
<evidence type="ECO:0000313" key="4">
    <source>
        <dbReference type="Proteomes" id="UP000035514"/>
    </source>
</evidence>
<feature type="domain" description="Glycosyltransferase subfamily 4-like N-terminal" evidence="2">
    <location>
        <begin position="24"/>
        <end position="193"/>
    </location>
</feature>
<protein>
    <submittedName>
        <fullName evidence="3">Glycosyl transferase</fullName>
    </submittedName>
</protein>
<dbReference type="InterPro" id="IPR028098">
    <property type="entry name" value="Glyco_trans_4-like_N"/>
</dbReference>
<keyword evidence="3" id="KW-0808">Transferase</keyword>
<dbReference type="PATRIC" id="fig|1447256.3.peg.573"/>
<dbReference type="GO" id="GO:0016757">
    <property type="term" value="F:glycosyltransferase activity"/>
    <property type="evidence" value="ECO:0007669"/>
    <property type="project" value="InterPro"/>
</dbReference>
<dbReference type="RefSeq" id="WP_046996315.1">
    <property type="nucleotide sequence ID" value="NZ_JAIQ01000063.1"/>
</dbReference>
<organism evidence="3 4">
    <name type="scientific">Aliarcobacter butzleri L348</name>
    <dbReference type="NCBI Taxonomy" id="1447256"/>
    <lineage>
        <taxon>Bacteria</taxon>
        <taxon>Pseudomonadati</taxon>
        <taxon>Campylobacterota</taxon>
        <taxon>Epsilonproteobacteria</taxon>
        <taxon>Campylobacterales</taxon>
        <taxon>Arcobacteraceae</taxon>
        <taxon>Aliarcobacter</taxon>
    </lineage>
</organism>
<dbReference type="Pfam" id="PF13439">
    <property type="entry name" value="Glyco_transf_4"/>
    <property type="match status" value="1"/>
</dbReference>